<dbReference type="RefSeq" id="WP_032627029.1">
    <property type="nucleotide sequence ID" value="NZ_JPQU01000022.1"/>
</dbReference>
<dbReference type="GO" id="GO:0008124">
    <property type="term" value="F:4-alpha-hydroxytetrahydrobiopterin dehydratase activity"/>
    <property type="evidence" value="ECO:0007669"/>
    <property type="project" value="UniProtKB-UniRule"/>
</dbReference>
<proteinExistence type="inferred from homology"/>
<dbReference type="SUPFAM" id="SSF55248">
    <property type="entry name" value="PCD-like"/>
    <property type="match status" value="1"/>
</dbReference>
<protein>
    <recommendedName>
        <fullName evidence="4">Putative pterin-4-alpha-carbinolamine dehydratase</fullName>
        <shortName evidence="4">PHS</shortName>
        <ecNumber evidence="4">4.2.1.96</ecNumber>
    </recommendedName>
    <alternativeName>
        <fullName evidence="4">4-alpha-hydroxy-tetrahydropterin dehydratase</fullName>
    </alternativeName>
    <alternativeName>
        <fullName evidence="4">Pterin carbinolamine dehydratase</fullName>
        <shortName evidence="4">PCD</shortName>
    </alternativeName>
</protein>
<keyword evidence="6" id="KW-1185">Reference proteome</keyword>
<dbReference type="PANTHER" id="PTHR42805">
    <property type="entry name" value="PTERIN-4-ALPHA-CARBINOLAMINE DEHYDRATASE-RELATED"/>
    <property type="match status" value="1"/>
</dbReference>
<evidence type="ECO:0000256" key="1">
    <source>
        <dbReference type="ARBA" id="ARBA00001554"/>
    </source>
</evidence>
<dbReference type="CDD" id="cd00913">
    <property type="entry name" value="PCD_DCoH_subfamily_a"/>
    <property type="match status" value="1"/>
</dbReference>
<comment type="similarity">
    <text evidence="2 4">Belongs to the pterin-4-alpha-carbinolamine dehydratase family.</text>
</comment>
<dbReference type="EC" id="4.2.1.96" evidence="4"/>
<name>A0A085VNT1_PSESX</name>
<dbReference type="PATRIC" id="fig|317.175.peg.1291"/>
<evidence type="ECO:0000256" key="4">
    <source>
        <dbReference type="HAMAP-Rule" id="MF_00434"/>
    </source>
</evidence>
<dbReference type="EMBL" id="JPQU01000022">
    <property type="protein sequence ID" value="KFE57094.1"/>
    <property type="molecule type" value="Genomic_DNA"/>
</dbReference>
<dbReference type="Proteomes" id="UP000028631">
    <property type="component" value="Unassembled WGS sequence"/>
</dbReference>
<dbReference type="OrthoDB" id="5294615at2"/>
<dbReference type="InterPro" id="IPR001533">
    <property type="entry name" value="Pterin_deHydtase"/>
</dbReference>
<dbReference type="InterPro" id="IPR050376">
    <property type="entry name" value="Pterin-4-alpha-carb_dehyd"/>
</dbReference>
<evidence type="ECO:0000313" key="6">
    <source>
        <dbReference type="Proteomes" id="UP000028631"/>
    </source>
</evidence>
<dbReference type="GO" id="GO:0006729">
    <property type="term" value="P:tetrahydrobiopterin biosynthetic process"/>
    <property type="evidence" value="ECO:0007669"/>
    <property type="project" value="InterPro"/>
</dbReference>
<keyword evidence="3 4" id="KW-0456">Lyase</keyword>
<reference evidence="5 6" key="1">
    <citation type="submission" date="2014-07" db="EMBL/GenBank/DDBJ databases">
        <title>Draft Genome Sequences of Environmental Pseudomonas syringae strains.</title>
        <authorList>
            <person name="Baltrus D.A."/>
            <person name="Berge O."/>
            <person name="Morris C."/>
        </authorList>
    </citation>
    <scope>NUCLEOTIDE SEQUENCE [LARGE SCALE GENOMIC DNA]</scope>
    <source>
        <strain evidence="5 6">GAW0119</strain>
    </source>
</reference>
<dbReference type="Pfam" id="PF01329">
    <property type="entry name" value="Pterin_4a"/>
    <property type="match status" value="1"/>
</dbReference>
<dbReference type="AlphaFoldDB" id="A0A085VNT1"/>
<organism evidence="5 6">
    <name type="scientific">Pseudomonas syringae</name>
    <dbReference type="NCBI Taxonomy" id="317"/>
    <lineage>
        <taxon>Bacteria</taxon>
        <taxon>Pseudomonadati</taxon>
        <taxon>Pseudomonadota</taxon>
        <taxon>Gammaproteobacteria</taxon>
        <taxon>Pseudomonadales</taxon>
        <taxon>Pseudomonadaceae</taxon>
        <taxon>Pseudomonas</taxon>
    </lineage>
</organism>
<comment type="catalytic activity">
    <reaction evidence="1 4">
        <text>(4aS,6R)-4a-hydroxy-L-erythro-5,6,7,8-tetrahydrobiopterin = (6R)-L-erythro-6,7-dihydrobiopterin + H2O</text>
        <dbReference type="Rhea" id="RHEA:11920"/>
        <dbReference type="ChEBI" id="CHEBI:15377"/>
        <dbReference type="ChEBI" id="CHEBI:15642"/>
        <dbReference type="ChEBI" id="CHEBI:43120"/>
        <dbReference type="EC" id="4.2.1.96"/>
    </reaction>
</comment>
<gene>
    <name evidence="5" type="primary">phhB</name>
    <name evidence="5" type="ORF">IV01_06170</name>
</gene>
<dbReference type="PANTHER" id="PTHR42805:SF1">
    <property type="entry name" value="PTERIN-4-ALPHA-CARBINOLAMINE DEHYDRATASE-RELATED"/>
    <property type="match status" value="1"/>
</dbReference>
<comment type="caution">
    <text evidence="5">The sequence shown here is derived from an EMBL/GenBank/DDBJ whole genome shotgun (WGS) entry which is preliminary data.</text>
</comment>
<evidence type="ECO:0000256" key="2">
    <source>
        <dbReference type="ARBA" id="ARBA00006472"/>
    </source>
</evidence>
<dbReference type="InterPro" id="IPR036428">
    <property type="entry name" value="PCD_sf"/>
</dbReference>
<sequence>MTTLNQAHCEACSANAPQVSEAELPALLKQIPDWNIEVRDGVMQLEKVYRFKNFKFALAFTNAVGEIAEAEGHHPGLLTEWGKVTVTWWSHSIKGLHRNDFIMAARTDEVAKGAEGIK</sequence>
<accession>A0A085VNT1</accession>
<dbReference type="HAMAP" id="MF_00434">
    <property type="entry name" value="Pterin_4_alpha"/>
    <property type="match status" value="1"/>
</dbReference>
<dbReference type="Gene3D" id="3.30.1360.20">
    <property type="entry name" value="Transcriptional coactivator/pterin dehydratase"/>
    <property type="match status" value="1"/>
</dbReference>
<evidence type="ECO:0000313" key="5">
    <source>
        <dbReference type="EMBL" id="KFE57094.1"/>
    </source>
</evidence>
<evidence type="ECO:0000256" key="3">
    <source>
        <dbReference type="ARBA" id="ARBA00023239"/>
    </source>
</evidence>
<dbReference type="NCBIfam" id="NF002016">
    <property type="entry name" value="PRK00823.1-1"/>
    <property type="match status" value="1"/>
</dbReference>